<evidence type="ECO:0000313" key="2">
    <source>
        <dbReference type="EMBL" id="NDV39965.1"/>
    </source>
</evidence>
<dbReference type="AlphaFoldDB" id="A0A6B2LSP6"/>
<evidence type="ECO:0000256" key="1">
    <source>
        <dbReference type="ARBA" id="ARBA00023235"/>
    </source>
</evidence>
<dbReference type="EMBL" id="GIBP01010996">
    <property type="protein sequence ID" value="NDV39965.1"/>
    <property type="molecule type" value="Transcribed_RNA"/>
</dbReference>
<dbReference type="SUPFAM" id="SSF55120">
    <property type="entry name" value="Pseudouridine synthase"/>
    <property type="match status" value="1"/>
</dbReference>
<keyword evidence="1" id="KW-0413">Isomerase</keyword>
<evidence type="ECO:0008006" key="3">
    <source>
        <dbReference type="Google" id="ProtNLM"/>
    </source>
</evidence>
<dbReference type="GO" id="GO:0009982">
    <property type="term" value="F:pseudouridine synthase activity"/>
    <property type="evidence" value="ECO:0007669"/>
    <property type="project" value="InterPro"/>
</dbReference>
<reference evidence="2" key="1">
    <citation type="journal article" date="2020" name="J. Eukaryot. Microbiol.">
        <title>De novo Sequencing, Assembly and Annotation of the Transcriptome for the Free-Living Testate Amoeba Arcella intermedia.</title>
        <authorList>
            <person name="Ribeiro G.M."/>
            <person name="Porfirio-Sousa A.L."/>
            <person name="Maurer-Alcala X.X."/>
            <person name="Katz L.A."/>
            <person name="Lahr D.J.G."/>
        </authorList>
    </citation>
    <scope>NUCLEOTIDE SEQUENCE</scope>
</reference>
<dbReference type="InterPro" id="IPR050343">
    <property type="entry name" value="RsuA_PseudoU_synthase"/>
</dbReference>
<name>A0A6B2LSP6_9EUKA</name>
<dbReference type="InterPro" id="IPR042092">
    <property type="entry name" value="PsdUridine_s_RsuA/RluB/E/F_cat"/>
</dbReference>
<dbReference type="InterPro" id="IPR020094">
    <property type="entry name" value="TruA/RsuA/RluB/E/F_N"/>
</dbReference>
<sequence length="115" mass="13107">MEHPSTGVQRTYVVDVEGGLQRKKLKELENGIEVEGFRYGRMEVQVLASRGHLSQLKVKIYEGKNREIRKIMAHIGLDVNKLVRIQYGVYGLGNLIPGEVQEVPIHPLLLNQVYK</sequence>
<dbReference type="Gene3D" id="3.30.70.1560">
    <property type="entry name" value="Alpha-L RNA-binding motif"/>
    <property type="match status" value="1"/>
</dbReference>
<dbReference type="PANTHER" id="PTHR47683">
    <property type="entry name" value="PSEUDOURIDINE SYNTHASE FAMILY PROTEIN-RELATED"/>
    <property type="match status" value="1"/>
</dbReference>
<proteinExistence type="predicted"/>
<organism evidence="2">
    <name type="scientific">Arcella intermedia</name>
    <dbReference type="NCBI Taxonomy" id="1963864"/>
    <lineage>
        <taxon>Eukaryota</taxon>
        <taxon>Amoebozoa</taxon>
        <taxon>Tubulinea</taxon>
        <taxon>Elardia</taxon>
        <taxon>Arcellinida</taxon>
        <taxon>Sphaerothecina</taxon>
        <taxon>Arcellidae</taxon>
        <taxon>Arcella</taxon>
    </lineage>
</organism>
<dbReference type="GO" id="GO:0001522">
    <property type="term" value="P:pseudouridine synthesis"/>
    <property type="evidence" value="ECO:0007669"/>
    <property type="project" value="InterPro"/>
</dbReference>
<dbReference type="Gene3D" id="3.30.70.580">
    <property type="entry name" value="Pseudouridine synthase I, catalytic domain, N-terminal subdomain"/>
    <property type="match status" value="1"/>
</dbReference>
<dbReference type="PANTHER" id="PTHR47683:SF3">
    <property type="entry name" value="RIBOSOMAL LARGE SUBUNIT PSEUDOURIDINE SYNTHASE B"/>
    <property type="match status" value="1"/>
</dbReference>
<protein>
    <recommendedName>
        <fullName evidence="3">Pseudouridine synthase RsuA/RluA-like domain-containing protein</fullName>
    </recommendedName>
</protein>
<dbReference type="InterPro" id="IPR020103">
    <property type="entry name" value="PsdUridine_synth_cat_dom_sf"/>
</dbReference>
<dbReference type="GO" id="GO:0003723">
    <property type="term" value="F:RNA binding"/>
    <property type="evidence" value="ECO:0007669"/>
    <property type="project" value="InterPro"/>
</dbReference>
<accession>A0A6B2LSP6</accession>